<evidence type="ECO:0000313" key="6">
    <source>
        <dbReference type="EMBL" id="GBG65243.1"/>
    </source>
</evidence>
<reference evidence="6 7" key="1">
    <citation type="journal article" date="2018" name="Cell">
        <title>The Chara Genome: Secondary Complexity and Implications for Plant Terrestrialization.</title>
        <authorList>
            <person name="Nishiyama T."/>
            <person name="Sakayama H."/>
            <person name="Vries J.D."/>
            <person name="Buschmann H."/>
            <person name="Saint-Marcoux D."/>
            <person name="Ullrich K.K."/>
            <person name="Haas F.B."/>
            <person name="Vanderstraeten L."/>
            <person name="Becker D."/>
            <person name="Lang D."/>
            <person name="Vosolsobe S."/>
            <person name="Rombauts S."/>
            <person name="Wilhelmsson P.K.I."/>
            <person name="Janitza P."/>
            <person name="Kern R."/>
            <person name="Heyl A."/>
            <person name="Rumpler F."/>
            <person name="Villalobos L.I.A.C."/>
            <person name="Clay J.M."/>
            <person name="Skokan R."/>
            <person name="Toyoda A."/>
            <person name="Suzuki Y."/>
            <person name="Kagoshima H."/>
            <person name="Schijlen E."/>
            <person name="Tajeshwar N."/>
            <person name="Catarino B."/>
            <person name="Hetherington A.J."/>
            <person name="Saltykova A."/>
            <person name="Bonnot C."/>
            <person name="Breuninger H."/>
            <person name="Symeonidi A."/>
            <person name="Radhakrishnan G.V."/>
            <person name="Van Nieuwerburgh F."/>
            <person name="Deforce D."/>
            <person name="Chang C."/>
            <person name="Karol K.G."/>
            <person name="Hedrich R."/>
            <person name="Ulvskov P."/>
            <person name="Glockner G."/>
            <person name="Delwiche C.F."/>
            <person name="Petrasek J."/>
            <person name="Van de Peer Y."/>
            <person name="Friml J."/>
            <person name="Beilby M."/>
            <person name="Dolan L."/>
            <person name="Kohara Y."/>
            <person name="Sugano S."/>
            <person name="Fujiyama A."/>
            <person name="Delaux P.-M."/>
            <person name="Quint M."/>
            <person name="TheiBen G."/>
            <person name="Hagemann M."/>
            <person name="Harholt J."/>
            <person name="Dunand C."/>
            <person name="Zachgo S."/>
            <person name="Langdale J."/>
            <person name="Maumus F."/>
            <person name="Straeten D.V.D."/>
            <person name="Gould S.B."/>
            <person name="Rensing S.A."/>
        </authorList>
    </citation>
    <scope>NUCLEOTIDE SEQUENCE [LARGE SCALE GENOMIC DNA]</scope>
    <source>
        <strain evidence="6 7">S276</strain>
    </source>
</reference>
<dbReference type="Pfam" id="PF25160">
    <property type="entry name" value="LdpA_Fe-S-bd"/>
    <property type="match status" value="2"/>
</dbReference>
<dbReference type="InterPro" id="IPR017900">
    <property type="entry name" value="4Fe4S_Fe_S_CS"/>
</dbReference>
<name>A0A388K5M1_CHABU</name>
<dbReference type="PROSITE" id="PS00198">
    <property type="entry name" value="4FE4S_FER_1"/>
    <property type="match status" value="1"/>
</dbReference>
<evidence type="ECO:0000313" key="7">
    <source>
        <dbReference type="Proteomes" id="UP000265515"/>
    </source>
</evidence>
<keyword evidence="7" id="KW-1185">Reference proteome</keyword>
<evidence type="ECO:0000256" key="2">
    <source>
        <dbReference type="ARBA" id="ARBA00022723"/>
    </source>
</evidence>
<dbReference type="InterPro" id="IPR057431">
    <property type="entry name" value="LdpA_Fe-S-bd"/>
</dbReference>
<gene>
    <name evidence="6" type="ORF">CBR_g50285</name>
</gene>
<sequence length="642" mass="68677">MLEKPCRCLFASFLAGNRGQGAGGGGGGEEDEVIEEESMQTGRMHLALHSHGVVASGLVWQHSFLPLGAALLQRPRHAGARCNRDHHGGRFCMVSSAGSSIAIDRRSSVHRWLRNQSFRSSSGGCLLGFEHSTGAAAVARARFESSADWDTLLPIAELVVCTGGSVSSLSPEDSLKNATWTKLICGASFEDVVDVRNLSLVYTLVGVDCVDCAADPAVVSAVKEGVDAAMALAALIGSRSDGGTSGLRLRRPWIMVSINDHEDPHFRKAEFDVTRCPSDCQRPCERVCPAAAIWFPDKFLSEEVRIQSGEDTEAARMAQRSELTALPAEGVEGGVVQERCYGCGRCVPICPYGLIDARYHLRDVEHVGQLLSAGEVDAVEIHTRTGYSPSFVNLWKGLSRRVGGLRLVAVSVPDLGEEMVDTMTDMYNLMQPAVHDRLLWQLDGRPMSGDIGAGATMAAVQLGKRILKCNSRPPGYLQLAGGTNAHTVASMKAAGIWNGKSEIVAMAEVDSTGSIAGVAYGGYARKIMRGVLKAAQDRKCETNRAEGMPMQLSPAVSLSSGTEGAAGMVEVLASRQPPASQRDQVFKRPKDGNELMADTVKGKSSQRLETSPELLLEALRLAAALVAPLKGFQIPKKRLVDV</sequence>
<feature type="domain" description="4Fe-4S ferredoxin-type" evidence="5">
    <location>
        <begin position="267"/>
        <end position="298"/>
    </location>
</feature>
<comment type="caution">
    <text evidence="6">The sequence shown here is derived from an EMBL/GenBank/DDBJ whole genome shotgun (WGS) entry which is preliminary data.</text>
</comment>
<evidence type="ECO:0000256" key="1">
    <source>
        <dbReference type="ARBA" id="ARBA00022485"/>
    </source>
</evidence>
<dbReference type="SUPFAM" id="SSF54862">
    <property type="entry name" value="4Fe-4S ferredoxins"/>
    <property type="match status" value="1"/>
</dbReference>
<organism evidence="6 7">
    <name type="scientific">Chara braunii</name>
    <name type="common">Braun's stonewort</name>
    <dbReference type="NCBI Taxonomy" id="69332"/>
    <lineage>
        <taxon>Eukaryota</taxon>
        <taxon>Viridiplantae</taxon>
        <taxon>Streptophyta</taxon>
        <taxon>Charophyceae</taxon>
        <taxon>Charales</taxon>
        <taxon>Characeae</taxon>
        <taxon>Chara</taxon>
    </lineage>
</organism>
<dbReference type="Proteomes" id="UP000265515">
    <property type="component" value="Unassembled WGS sequence"/>
</dbReference>
<dbReference type="Pfam" id="PF12617">
    <property type="entry name" value="LdpA_C"/>
    <property type="match status" value="1"/>
</dbReference>
<dbReference type="InterPro" id="IPR017896">
    <property type="entry name" value="4Fe4S_Fe-S-bd"/>
</dbReference>
<keyword evidence="3" id="KW-0408">Iron</keyword>
<evidence type="ECO:0000259" key="5">
    <source>
        <dbReference type="PROSITE" id="PS51379"/>
    </source>
</evidence>
<dbReference type="Gene3D" id="3.30.70.20">
    <property type="match status" value="1"/>
</dbReference>
<dbReference type="Gramene" id="GBG65243">
    <property type="protein sequence ID" value="GBG65243"/>
    <property type="gene ID" value="CBR_g50285"/>
</dbReference>
<dbReference type="EMBL" id="BFEA01000060">
    <property type="protein sequence ID" value="GBG65243.1"/>
    <property type="molecule type" value="Genomic_DNA"/>
</dbReference>
<dbReference type="GO" id="GO:0051539">
    <property type="term" value="F:4 iron, 4 sulfur cluster binding"/>
    <property type="evidence" value="ECO:0007669"/>
    <property type="project" value="UniProtKB-KW"/>
</dbReference>
<dbReference type="PANTHER" id="PTHR24960:SF79">
    <property type="entry name" value="PHOTOSYSTEM I IRON-SULFUR CENTER"/>
    <property type="match status" value="1"/>
</dbReference>
<keyword evidence="2" id="KW-0479">Metal-binding</keyword>
<protein>
    <recommendedName>
        <fullName evidence="5">4Fe-4S ferredoxin-type domain-containing protein</fullName>
    </recommendedName>
</protein>
<keyword evidence="4" id="KW-0411">Iron-sulfur</keyword>
<accession>A0A388K5M1</accession>
<feature type="domain" description="4Fe-4S ferredoxin-type" evidence="5">
    <location>
        <begin position="331"/>
        <end position="360"/>
    </location>
</feature>
<evidence type="ECO:0000256" key="3">
    <source>
        <dbReference type="ARBA" id="ARBA00023004"/>
    </source>
</evidence>
<dbReference type="InterPro" id="IPR050157">
    <property type="entry name" value="PSI_iron-sulfur_center"/>
</dbReference>
<dbReference type="AlphaFoldDB" id="A0A388K5M1"/>
<keyword evidence="1" id="KW-0004">4Fe-4S</keyword>
<dbReference type="GO" id="GO:0046872">
    <property type="term" value="F:metal ion binding"/>
    <property type="evidence" value="ECO:0007669"/>
    <property type="project" value="UniProtKB-KW"/>
</dbReference>
<dbReference type="OrthoDB" id="204405at2759"/>
<dbReference type="InterPro" id="IPR021039">
    <property type="entry name" value="Fe-S-bd_prot_LdpA_C"/>
</dbReference>
<dbReference type="PROSITE" id="PS51379">
    <property type="entry name" value="4FE4S_FER_2"/>
    <property type="match status" value="2"/>
</dbReference>
<evidence type="ECO:0000256" key="4">
    <source>
        <dbReference type="ARBA" id="ARBA00023014"/>
    </source>
</evidence>
<proteinExistence type="predicted"/>
<dbReference type="STRING" id="69332.A0A388K5M1"/>
<dbReference type="PANTHER" id="PTHR24960">
    <property type="entry name" value="PHOTOSYSTEM I IRON-SULFUR CENTER-RELATED"/>
    <property type="match status" value="1"/>
</dbReference>